<keyword evidence="1" id="KW-1133">Transmembrane helix</keyword>
<name>A0A1J4RP98_9BACT</name>
<comment type="caution">
    <text evidence="2">The sequence shown here is derived from an EMBL/GenBank/DDBJ whole genome shotgun (WGS) entry which is preliminary data.</text>
</comment>
<evidence type="ECO:0000313" key="2">
    <source>
        <dbReference type="EMBL" id="OIN88719.1"/>
    </source>
</evidence>
<accession>A0A1J4RP98</accession>
<sequence length="700" mass="75318">MPASAEFMLFLKKFISQEPKLEQFFALNLSEEKVQAAVWTVRDGKTEIVKLGQSETWDGKNQEELLKAADQTLTAASAGIKPEPSGVIFGLPDGWVEKDAVSSEKKPLMKYLCDELELKPIGFVVTDTAIIAYLKIEEGTPISAILIQLSSSEINLILVKQGKIVGSQLVGRSGDLGADAEEGLSRFDKIDTLPARIVLYNGGGDFEEDKQQLLSFDWEEKLPFIHFPKVESLDSAITIRAVALAGGSEAAQSLGMEIKTPAAKTEATAAALGFVSGKDAAEEEITPAVPEEKPEPKPKLKFNWQPFAASLKKIKIPLPNFGARWPVLLGGGLVALLIILGLAYWYVPKARVVFYLEAQVINQELEITLDPDATSVAAGGSVLPVQLVTKAVSGSQSAPATGTKIIGDPAQGGVTIYNKTADSKTFAAGTVLLGGDNLAFSLDEETTVASRSATEDSEGVITITPGKADAKITAGNIGPDSNLAAETRLSFKQFSEDDYYAKTSGLAGGTAREVKAVSQEDLDNLAAALTADLINQAKAELGQSLGADQKVIETKDKLSLVDKNFSTAEGEAADELSLTGRLDYEGIVYRQTELDLLLKEAVKTKIPENFLISEFSGVEPGEVKEMILPISYEAKLLPRLDLAEIKKNLRGRYPEKVEEYLNSLPQFVSADIVISPKLPKVLKTLPRLTKNINLEIKPAP</sequence>
<dbReference type="AlphaFoldDB" id="A0A1J4RP98"/>
<evidence type="ECO:0000313" key="3">
    <source>
        <dbReference type="Proteomes" id="UP000183144"/>
    </source>
</evidence>
<dbReference type="STRING" id="1805034.AUJ59_03535"/>
<feature type="transmembrane region" description="Helical" evidence="1">
    <location>
        <begin position="325"/>
        <end position="347"/>
    </location>
</feature>
<dbReference type="Proteomes" id="UP000183144">
    <property type="component" value="Unassembled WGS sequence"/>
</dbReference>
<organism evidence="2 3">
    <name type="scientific">Candidatus Beckwithbacteria bacterium CG1_02_47_37</name>
    <dbReference type="NCBI Taxonomy" id="1805034"/>
    <lineage>
        <taxon>Bacteria</taxon>
        <taxon>Candidatus Beckwithiibacteriota</taxon>
    </lineage>
</organism>
<evidence type="ECO:0000256" key="1">
    <source>
        <dbReference type="SAM" id="Phobius"/>
    </source>
</evidence>
<keyword evidence="1" id="KW-0812">Transmembrane</keyword>
<dbReference type="EMBL" id="MNUI01000061">
    <property type="protein sequence ID" value="OIN88719.1"/>
    <property type="molecule type" value="Genomic_DNA"/>
</dbReference>
<gene>
    <name evidence="2" type="ORF">AUJ59_03535</name>
</gene>
<reference evidence="2 3" key="1">
    <citation type="journal article" date="2016" name="Environ. Microbiol.">
        <title>Genomic resolution of a cold subsurface aquifer community provides metabolic insights for novel microbes adapted to high CO concentrations.</title>
        <authorList>
            <person name="Probst A.J."/>
            <person name="Castelle C.J."/>
            <person name="Singh A."/>
            <person name="Brown C.T."/>
            <person name="Anantharaman K."/>
            <person name="Sharon I."/>
            <person name="Hug L.A."/>
            <person name="Burstein D."/>
            <person name="Emerson J.B."/>
            <person name="Thomas B.C."/>
            <person name="Banfield J.F."/>
        </authorList>
    </citation>
    <scope>NUCLEOTIDE SEQUENCE [LARGE SCALE GENOMIC DNA]</scope>
    <source>
        <strain evidence="2">CG1_02_47_37</strain>
    </source>
</reference>
<keyword evidence="1" id="KW-0472">Membrane</keyword>
<proteinExistence type="predicted"/>
<protein>
    <recommendedName>
        <fullName evidence="4">Baseplate protein J-like domain-containing protein</fullName>
    </recommendedName>
</protein>
<evidence type="ECO:0008006" key="4">
    <source>
        <dbReference type="Google" id="ProtNLM"/>
    </source>
</evidence>